<feature type="compositionally biased region" description="Low complexity" evidence="1">
    <location>
        <begin position="380"/>
        <end position="398"/>
    </location>
</feature>
<evidence type="ECO:0000256" key="2">
    <source>
        <dbReference type="SAM" id="Phobius"/>
    </source>
</evidence>
<dbReference type="AlphaFoldDB" id="A0A165I4W5"/>
<feature type="region of interest" description="Disordered" evidence="1">
    <location>
        <begin position="127"/>
        <end position="172"/>
    </location>
</feature>
<protein>
    <submittedName>
        <fullName evidence="3">Uncharacterized protein</fullName>
    </submittedName>
</protein>
<keyword evidence="4" id="KW-1185">Reference proteome</keyword>
<feature type="region of interest" description="Disordered" evidence="1">
    <location>
        <begin position="300"/>
        <end position="332"/>
    </location>
</feature>
<evidence type="ECO:0000313" key="3">
    <source>
        <dbReference type="EMBL" id="KZV92901.1"/>
    </source>
</evidence>
<dbReference type="OrthoDB" id="4781at2759"/>
<keyword evidence="2" id="KW-1133">Transmembrane helix</keyword>
<feature type="compositionally biased region" description="Gly residues" evidence="1">
    <location>
        <begin position="428"/>
        <end position="450"/>
    </location>
</feature>
<feature type="transmembrane region" description="Helical" evidence="2">
    <location>
        <begin position="203"/>
        <end position="225"/>
    </location>
</feature>
<feature type="region of interest" description="Disordered" evidence="1">
    <location>
        <begin position="349"/>
        <end position="450"/>
    </location>
</feature>
<reference evidence="3 4" key="1">
    <citation type="journal article" date="2016" name="Mol. Biol. Evol.">
        <title>Comparative Genomics of Early-Diverging Mushroom-Forming Fungi Provides Insights into the Origins of Lignocellulose Decay Capabilities.</title>
        <authorList>
            <person name="Nagy L.G."/>
            <person name="Riley R."/>
            <person name="Tritt A."/>
            <person name="Adam C."/>
            <person name="Daum C."/>
            <person name="Floudas D."/>
            <person name="Sun H."/>
            <person name="Yadav J.S."/>
            <person name="Pangilinan J."/>
            <person name="Larsson K.H."/>
            <person name="Matsuura K."/>
            <person name="Barry K."/>
            <person name="Labutti K."/>
            <person name="Kuo R."/>
            <person name="Ohm R.A."/>
            <person name="Bhattacharya S.S."/>
            <person name="Shirouzu T."/>
            <person name="Yoshinaga Y."/>
            <person name="Martin F.M."/>
            <person name="Grigoriev I.V."/>
            <person name="Hibbett D.S."/>
        </authorList>
    </citation>
    <scope>NUCLEOTIDE SEQUENCE [LARGE SCALE GENOMIC DNA]</scope>
    <source>
        <strain evidence="3 4">HHB12029</strain>
    </source>
</reference>
<organism evidence="3 4">
    <name type="scientific">Exidia glandulosa HHB12029</name>
    <dbReference type="NCBI Taxonomy" id="1314781"/>
    <lineage>
        <taxon>Eukaryota</taxon>
        <taxon>Fungi</taxon>
        <taxon>Dikarya</taxon>
        <taxon>Basidiomycota</taxon>
        <taxon>Agaricomycotina</taxon>
        <taxon>Agaricomycetes</taxon>
        <taxon>Auriculariales</taxon>
        <taxon>Exidiaceae</taxon>
        <taxon>Exidia</taxon>
    </lineage>
</organism>
<keyword evidence="2" id="KW-0472">Membrane</keyword>
<feature type="compositionally biased region" description="Low complexity" evidence="1">
    <location>
        <begin position="353"/>
        <end position="366"/>
    </location>
</feature>
<dbReference type="InterPro" id="IPR013320">
    <property type="entry name" value="ConA-like_dom_sf"/>
</dbReference>
<evidence type="ECO:0000313" key="4">
    <source>
        <dbReference type="Proteomes" id="UP000077266"/>
    </source>
</evidence>
<gene>
    <name evidence="3" type="ORF">EXIGLDRAFT_768521</name>
</gene>
<keyword evidence="2" id="KW-0812">Transmembrane</keyword>
<dbReference type="EMBL" id="KV425999">
    <property type="protein sequence ID" value="KZV92901.1"/>
    <property type="molecule type" value="Genomic_DNA"/>
</dbReference>
<feature type="compositionally biased region" description="Polar residues" evidence="1">
    <location>
        <begin position="404"/>
        <end position="426"/>
    </location>
</feature>
<feature type="region of interest" description="Disordered" evidence="1">
    <location>
        <begin position="1"/>
        <end position="90"/>
    </location>
</feature>
<feature type="compositionally biased region" description="Polar residues" evidence="1">
    <location>
        <begin position="157"/>
        <end position="172"/>
    </location>
</feature>
<dbReference type="SUPFAM" id="SSF49899">
    <property type="entry name" value="Concanavalin A-like lectins/glucanases"/>
    <property type="match status" value="1"/>
</dbReference>
<accession>A0A165I4W5</accession>
<name>A0A165I4W5_EXIGL</name>
<feature type="compositionally biased region" description="Polar residues" evidence="1">
    <location>
        <begin position="1"/>
        <end position="17"/>
    </location>
</feature>
<dbReference type="Proteomes" id="UP000077266">
    <property type="component" value="Unassembled WGS sequence"/>
</dbReference>
<dbReference type="STRING" id="1314781.A0A165I4W5"/>
<sequence>MSYTRNRPSRQNRNISSENDHFLGDDGDASSNSSGGHSGGLRVPPPEYGPRATGRSTAVAASPFDDPVPGSYYSDPYAHTHPGPLAHERHVDDHPLGADERLAYGRAHAHAHAGSVDHDSFFSPPAMPWMRNESSHGHDTSPAASRPESPSYFSAPRGSNASPMPFHPQSSASSTHPFVSHLLVGPIDKPWLKRRDPWLRASWWITVGLWFAGFAGTGVLLVFTYRDVPSVGKVCPAFTENFDGPDIDGKSWTHEISAGGFGTGGFEWTTDDKANSYIKNKQLYIMPTLTELTSGKYSRDDILGTNRVNDPVPKCTSPGDSNNYFSDRPVGPAVGITKRERTYFERVKRLVIRSPQRRQLPQSPQTQGGGDNPGSNPAAGQDQVTPGGQGQPPTAGDDAPPKSGDNQTPEVTPGTGDSTPPTNAGSTKDGGGANGVTGGGAGGGGGGWKP</sequence>
<proteinExistence type="predicted"/>
<evidence type="ECO:0000256" key="1">
    <source>
        <dbReference type="SAM" id="MobiDB-lite"/>
    </source>
</evidence>
<dbReference type="Gene3D" id="2.60.120.200">
    <property type="match status" value="1"/>
</dbReference>
<dbReference type="InParanoid" id="A0A165I4W5"/>